<dbReference type="InterPro" id="IPR011004">
    <property type="entry name" value="Trimer_LpxA-like_sf"/>
</dbReference>
<dbReference type="Pfam" id="PF00132">
    <property type="entry name" value="Hexapep"/>
    <property type="match status" value="1"/>
</dbReference>
<keyword evidence="1" id="KW-0808">Transferase</keyword>
<dbReference type="InterPro" id="IPR047324">
    <property type="entry name" value="LbH_gamma_CA-like"/>
</dbReference>
<dbReference type="InterPro" id="IPR001451">
    <property type="entry name" value="Hexapep"/>
</dbReference>
<dbReference type="EMBL" id="CP042914">
    <property type="protein sequence ID" value="QEG39924.1"/>
    <property type="molecule type" value="Genomic_DNA"/>
</dbReference>
<dbReference type="PANTHER" id="PTHR13061">
    <property type="entry name" value="DYNACTIN SUBUNIT P25"/>
    <property type="match status" value="1"/>
</dbReference>
<dbReference type="PANTHER" id="PTHR13061:SF29">
    <property type="entry name" value="GAMMA CARBONIC ANHYDRASE-LIKE 1, MITOCHONDRIAL-RELATED"/>
    <property type="match status" value="1"/>
</dbReference>
<accession>A0A5B9QLV6</accession>
<dbReference type="Proteomes" id="UP000325286">
    <property type="component" value="Chromosome"/>
</dbReference>
<dbReference type="CDD" id="cd04645">
    <property type="entry name" value="LbH_gamma_CA_like"/>
    <property type="match status" value="1"/>
</dbReference>
<dbReference type="SUPFAM" id="SSF51161">
    <property type="entry name" value="Trimeric LpxA-like enzymes"/>
    <property type="match status" value="1"/>
</dbReference>
<evidence type="ECO:0000313" key="1">
    <source>
        <dbReference type="EMBL" id="QEG39924.1"/>
    </source>
</evidence>
<dbReference type="OrthoDB" id="9803036at2"/>
<gene>
    <name evidence="1" type="ORF">UC8_19260</name>
</gene>
<keyword evidence="2" id="KW-1185">Reference proteome</keyword>
<dbReference type="RefSeq" id="WP_068136324.1">
    <property type="nucleotide sequence ID" value="NZ_CP042914.1"/>
</dbReference>
<dbReference type="AlphaFoldDB" id="A0A5B9QLV6"/>
<name>A0A5B9QLV6_9BACT</name>
<reference evidence="1 2" key="1">
    <citation type="submission" date="2019-08" db="EMBL/GenBank/DDBJ databases">
        <title>Deep-cultivation of Planctomycetes and their phenomic and genomic characterization uncovers novel biology.</title>
        <authorList>
            <person name="Wiegand S."/>
            <person name="Jogler M."/>
            <person name="Boedeker C."/>
            <person name="Pinto D."/>
            <person name="Vollmers J."/>
            <person name="Rivas-Marin E."/>
            <person name="Kohn T."/>
            <person name="Peeters S.H."/>
            <person name="Heuer A."/>
            <person name="Rast P."/>
            <person name="Oberbeckmann S."/>
            <person name="Bunk B."/>
            <person name="Jeske O."/>
            <person name="Meyerdierks A."/>
            <person name="Storesund J.E."/>
            <person name="Kallscheuer N."/>
            <person name="Luecker S."/>
            <person name="Lage O.M."/>
            <person name="Pohl T."/>
            <person name="Merkel B.J."/>
            <person name="Hornburger P."/>
            <person name="Mueller R.-W."/>
            <person name="Bruemmer F."/>
            <person name="Labrenz M."/>
            <person name="Spormann A.M."/>
            <person name="Op den Camp H."/>
            <person name="Overmann J."/>
            <person name="Amann R."/>
            <person name="Jetten M.S.M."/>
            <person name="Mascher T."/>
            <person name="Medema M.H."/>
            <person name="Devos D.P."/>
            <person name="Kaster A.-K."/>
            <person name="Ovreas L."/>
            <person name="Rohde M."/>
            <person name="Galperin M.Y."/>
            <person name="Jogler C."/>
        </authorList>
    </citation>
    <scope>NUCLEOTIDE SEQUENCE [LARGE SCALE GENOMIC DNA]</scope>
    <source>
        <strain evidence="1 2">UC8</strain>
    </source>
</reference>
<organism evidence="1 2">
    <name type="scientific">Roseimaritima ulvae</name>
    <dbReference type="NCBI Taxonomy" id="980254"/>
    <lineage>
        <taxon>Bacteria</taxon>
        <taxon>Pseudomonadati</taxon>
        <taxon>Planctomycetota</taxon>
        <taxon>Planctomycetia</taxon>
        <taxon>Pirellulales</taxon>
        <taxon>Pirellulaceae</taxon>
        <taxon>Roseimaritima</taxon>
    </lineage>
</organism>
<proteinExistence type="predicted"/>
<evidence type="ECO:0000313" key="2">
    <source>
        <dbReference type="Proteomes" id="UP000325286"/>
    </source>
</evidence>
<dbReference type="Gene3D" id="2.160.10.10">
    <property type="entry name" value="Hexapeptide repeat proteins"/>
    <property type="match status" value="1"/>
</dbReference>
<dbReference type="InterPro" id="IPR050484">
    <property type="entry name" value="Transf_Hexapept/Carb_Anhydrase"/>
</dbReference>
<dbReference type="KEGG" id="rul:UC8_19260"/>
<protein>
    <submittedName>
        <fullName evidence="1">Putative lipopolysaccharide biosynthesis O-acetyl transferase WbbJ</fullName>
    </submittedName>
</protein>
<dbReference type="GO" id="GO:0016740">
    <property type="term" value="F:transferase activity"/>
    <property type="evidence" value="ECO:0007669"/>
    <property type="project" value="UniProtKB-KW"/>
</dbReference>
<sequence length="176" mass="18911">MAIYQLGERTPQIADDCYVPAEATVIGDVRLEPQANLWPGAVLRGDVEPIVVGPQSSIQDGSVLHTDPGCPLTIGCGVTVGHQATLHGCTIGDHSLIGMQAIVLNRAVIGKDCLVGAAALVTEGKSFPERSLIIGTPAKRVRDLTDEEVENLRHIALRYVDRAKIYREQLKLIVGR</sequence>